<dbReference type="EMBL" id="CDHN01000001">
    <property type="protein sequence ID" value="CEJ80591.1"/>
    <property type="molecule type" value="Genomic_DNA"/>
</dbReference>
<dbReference type="Pfam" id="PF24054">
    <property type="entry name" value="DUF7357"/>
    <property type="match status" value="1"/>
</dbReference>
<feature type="region of interest" description="Disordered" evidence="1">
    <location>
        <begin position="489"/>
        <end position="523"/>
    </location>
</feature>
<feature type="domain" description="DUF7357" evidence="2">
    <location>
        <begin position="6"/>
        <end position="140"/>
    </location>
</feature>
<feature type="region of interest" description="Disordered" evidence="1">
    <location>
        <begin position="1007"/>
        <end position="1098"/>
    </location>
</feature>
<feature type="compositionally biased region" description="Acidic residues" evidence="1">
    <location>
        <begin position="192"/>
        <end position="212"/>
    </location>
</feature>
<feature type="compositionally biased region" description="Basic and acidic residues" evidence="1">
    <location>
        <begin position="398"/>
        <end position="408"/>
    </location>
</feature>
<feature type="region of interest" description="Disordered" evidence="1">
    <location>
        <begin position="349"/>
        <end position="444"/>
    </location>
</feature>
<accession>A0A0A1SRA5</accession>
<name>A0A0A1SRA5_9HYPO</name>
<feature type="region of interest" description="Disordered" evidence="1">
    <location>
        <begin position="862"/>
        <end position="891"/>
    </location>
</feature>
<evidence type="ECO:0000256" key="1">
    <source>
        <dbReference type="SAM" id="MobiDB-lite"/>
    </source>
</evidence>
<feature type="compositionally biased region" description="Acidic residues" evidence="1">
    <location>
        <begin position="368"/>
        <end position="377"/>
    </location>
</feature>
<dbReference type="OrthoDB" id="5368821at2759"/>
<feature type="region of interest" description="Disordered" evidence="1">
    <location>
        <begin position="151"/>
        <end position="212"/>
    </location>
</feature>
<dbReference type="HOGENOM" id="CLU_002397_0_0_1"/>
<feature type="compositionally biased region" description="Low complexity" evidence="1">
    <location>
        <begin position="1072"/>
        <end position="1098"/>
    </location>
</feature>
<feature type="region of interest" description="Disordered" evidence="1">
    <location>
        <begin position="615"/>
        <end position="675"/>
    </location>
</feature>
<feature type="region of interest" description="Disordered" evidence="1">
    <location>
        <begin position="799"/>
        <end position="824"/>
    </location>
</feature>
<feature type="compositionally biased region" description="Acidic residues" evidence="1">
    <location>
        <begin position="386"/>
        <end position="397"/>
    </location>
</feature>
<feature type="compositionally biased region" description="Low complexity" evidence="1">
    <location>
        <begin position="352"/>
        <end position="367"/>
    </location>
</feature>
<feature type="compositionally biased region" description="Basic residues" evidence="1">
    <location>
        <begin position="1059"/>
        <end position="1071"/>
    </location>
</feature>
<proteinExistence type="predicted"/>
<feature type="region of interest" description="Disordered" evidence="1">
    <location>
        <begin position="740"/>
        <end position="784"/>
    </location>
</feature>
<dbReference type="InterPro" id="IPR055781">
    <property type="entry name" value="DUF7357"/>
</dbReference>
<feature type="region of interest" description="Disordered" evidence="1">
    <location>
        <begin position="303"/>
        <end position="336"/>
    </location>
</feature>
<dbReference type="AlphaFoldDB" id="A0A0A1SRA5"/>
<dbReference type="STRING" id="1531966.A0A0A1SRA5"/>
<evidence type="ECO:0000313" key="4">
    <source>
        <dbReference type="Proteomes" id="UP000039046"/>
    </source>
</evidence>
<organism evidence="3 4">
    <name type="scientific">[Torrubiella] hemipterigena</name>
    <dbReference type="NCBI Taxonomy" id="1531966"/>
    <lineage>
        <taxon>Eukaryota</taxon>
        <taxon>Fungi</taxon>
        <taxon>Dikarya</taxon>
        <taxon>Ascomycota</taxon>
        <taxon>Pezizomycotina</taxon>
        <taxon>Sordariomycetes</taxon>
        <taxon>Hypocreomycetidae</taxon>
        <taxon>Hypocreales</taxon>
        <taxon>Clavicipitaceae</taxon>
        <taxon>Clavicipitaceae incertae sedis</taxon>
        <taxon>'Torrubiella' clade</taxon>
    </lineage>
</organism>
<gene>
    <name evidence="3" type="ORF">VHEMI00767</name>
</gene>
<dbReference type="Proteomes" id="UP000039046">
    <property type="component" value="Unassembled WGS sequence"/>
</dbReference>
<feature type="compositionally biased region" description="Acidic residues" evidence="1">
    <location>
        <begin position="151"/>
        <end position="183"/>
    </location>
</feature>
<evidence type="ECO:0000259" key="2">
    <source>
        <dbReference type="Pfam" id="PF24054"/>
    </source>
</evidence>
<protein>
    <recommendedName>
        <fullName evidence="2">DUF7357 domain-containing protein</fullName>
    </recommendedName>
</protein>
<sequence length="1098" mass="120870">MAPNILRLRLTVRRHGVPDVKLVWPCDLISDPTIAQLLTQINEVIPLESVEWGLEDYALELSDGIGGSFECLHFQTVASTLKAEDQIMIRPLMTDDIKQRKLGGRDQISRDGKHLLDGMAFGRRWLRAPRDRPMLDIPARKRARLTYPIEDAEDELLEGEEEEEVVDDAEDEEDCISNDDDNDSGSSTSEDVGSEDFESEGSDEEDTSAEGMDEELQLLRRDNADAGEAKDTSRSGLLPTLDCVAALQIAFPLVSKQNLRTSFRRQGNDIRDTYEYLKKRNNANYTFDEMMDKAVMGVLDSIPSESESETSNPRLLMPPRPLIQEVDEPNAPSTSVGLDRIDELVDAHISSDSDSETSSSASSSSDSSDSDSDSESDESFKASSDSDSDDSSDSDSDNDSKVSEEPITKRLVAAVGQNPSMKSAPQVEKLVPPGSGLARTQKRNARRKLAKKMKRLEALDVETPVAATATDPMDGIVEELAARKRALLESMSTSEHQSPVNGVAEESVNAEPPSVESSRPRTRIDVGAGKRILFGALGIKPPKSQDDEIKIRQELMKDVRPVQNARLIQEVIEDTTSADDADDSWRENIVYRAVECCHEGIELSEPPFPFVQRWDSQQQYQPSKKRKRKVEYEDYQEEPADDSYIAVGDDTAGELNYDDEPPAREPAPQIDDDLPPLPHDVTTLPGLEQHAVVPGMVITWKQLVMSKATNWQPELKGFTALVVSSTNDELQLTLAKRDRNGKSRQYDNETGQRIYDKFEAPDMDDDDDEGEEEDDGHRSLPWADLTDPRLLHCYPQNNEEEQRQENSEAMMEPGPSENESQMPCAQPVPHLGSLPVDDVFNSITTDSWDAAGEGKNQTTVDVLENNSGTNDSNMVDQEPQNTSRDSNAEHTTIPSSLAAASENGSAMDGLEPGEEPLHYRGRSISLGASHHDSIIPDTLLDVHGANIATGDVEEPIDRAISSSPMPTIAEIWSTATAVLNTQTSEIVADAIEKVAVSEPNAEYEEAMRQFDNEESTGPASALFPNATQPCAPPARPLRSTRSFNSLKPSDAPSTPDKATRKKRKRKARQSKKVQSIPGGSQIIQISSSPVQPGSAPAR</sequence>
<keyword evidence="4" id="KW-1185">Reference proteome</keyword>
<feature type="compositionally biased region" description="Polar residues" evidence="1">
    <location>
        <begin position="490"/>
        <end position="500"/>
    </location>
</feature>
<evidence type="ECO:0000313" key="3">
    <source>
        <dbReference type="EMBL" id="CEJ80591.1"/>
    </source>
</evidence>
<feature type="compositionally biased region" description="Acidic residues" evidence="1">
    <location>
        <begin position="761"/>
        <end position="774"/>
    </location>
</feature>
<reference evidence="3 4" key="1">
    <citation type="journal article" date="2015" name="Genome Announc.">
        <title>Draft Genome Sequence and Gene Annotation of the Entomopathogenic Fungus Verticillium hemipterigenum.</title>
        <authorList>
            <person name="Horn F."/>
            <person name="Habel A."/>
            <person name="Scharf D.H."/>
            <person name="Dworschak J."/>
            <person name="Brakhage A.A."/>
            <person name="Guthke R."/>
            <person name="Hertweck C."/>
            <person name="Linde J."/>
        </authorList>
    </citation>
    <scope>NUCLEOTIDE SEQUENCE [LARGE SCALE GENOMIC DNA]</scope>
</reference>
<feature type="compositionally biased region" description="Polar residues" evidence="1">
    <location>
        <begin position="303"/>
        <end position="313"/>
    </location>
</feature>